<dbReference type="EMBL" id="CASHTH010003371">
    <property type="protein sequence ID" value="CAI8044019.1"/>
    <property type="molecule type" value="Genomic_DNA"/>
</dbReference>
<dbReference type="Proteomes" id="UP001174909">
    <property type="component" value="Unassembled WGS sequence"/>
</dbReference>
<gene>
    <name evidence="8" type="ORF">GBAR_LOCUS24425</name>
</gene>
<keyword evidence="5 7" id="KW-0378">Hydrolase</keyword>
<dbReference type="PANTHER" id="PTHR21231:SF7">
    <property type="entry name" value="GPN-LOOP GTPASE 3"/>
    <property type="match status" value="1"/>
</dbReference>
<comment type="similarity">
    <text evidence="2 7">Belongs to the GPN-loop GTPase family.</text>
</comment>
<proteinExistence type="inferred from homology"/>
<evidence type="ECO:0000256" key="3">
    <source>
        <dbReference type="ARBA" id="ARBA00014587"/>
    </source>
</evidence>
<keyword evidence="4 7" id="KW-0547">Nucleotide-binding</keyword>
<dbReference type="AlphaFoldDB" id="A0AA35X4M5"/>
<comment type="subunit">
    <text evidence="7">Binds to RNA polymerase II (RNAPII).</text>
</comment>
<name>A0AA35X4M5_GEOBA</name>
<dbReference type="Gene3D" id="3.40.50.300">
    <property type="entry name" value="P-loop containing nucleotide triphosphate hydrolases"/>
    <property type="match status" value="1"/>
</dbReference>
<evidence type="ECO:0000313" key="9">
    <source>
        <dbReference type="Proteomes" id="UP001174909"/>
    </source>
</evidence>
<dbReference type="Pfam" id="PF03029">
    <property type="entry name" value="ATP_bind_1"/>
    <property type="match status" value="1"/>
</dbReference>
<sequence>MRYGQIVIGPAGSGKSTYCSNVVKYCQESKRTVHVVNLDPAAENFTYDPVVDIRDLVQVEDVMEDEELKLGPNGGLIFCLEYLIQNLDWLEQQLGQYDDDYILFDCPGQIELYTHIPLMKRLVDRLQQWNFRLCSVFLLDSQFVVSTSKYVAGVMTALSSMVSLELAHVNLLTKMDLLDKKSRKEVDEKYLTPDPTILLSDLSETTSKRYNKLNSAIVTLISDYSLVQFLPLNMAEEDALSDVMLYIDNTIQYGEDLDVKIPKLEADEDS</sequence>
<dbReference type="InterPro" id="IPR030228">
    <property type="entry name" value="Gpn3"/>
</dbReference>
<evidence type="ECO:0000256" key="5">
    <source>
        <dbReference type="ARBA" id="ARBA00022801"/>
    </source>
</evidence>
<dbReference type="FunFam" id="3.40.50.300:FF:000616">
    <property type="entry name" value="GPN-loop GTPase 3"/>
    <property type="match status" value="1"/>
</dbReference>
<dbReference type="PANTHER" id="PTHR21231">
    <property type="entry name" value="XPA-BINDING PROTEIN 1-RELATED"/>
    <property type="match status" value="1"/>
</dbReference>
<keyword evidence="9" id="KW-1185">Reference proteome</keyword>
<evidence type="ECO:0000256" key="7">
    <source>
        <dbReference type="RuleBase" id="RU365059"/>
    </source>
</evidence>
<organism evidence="8 9">
    <name type="scientific">Geodia barretti</name>
    <name type="common">Barrett's horny sponge</name>
    <dbReference type="NCBI Taxonomy" id="519541"/>
    <lineage>
        <taxon>Eukaryota</taxon>
        <taxon>Metazoa</taxon>
        <taxon>Porifera</taxon>
        <taxon>Demospongiae</taxon>
        <taxon>Heteroscleromorpha</taxon>
        <taxon>Tetractinellida</taxon>
        <taxon>Astrophorina</taxon>
        <taxon>Geodiidae</taxon>
        <taxon>Geodia</taxon>
    </lineage>
</organism>
<keyword evidence="6 7" id="KW-0342">GTP-binding</keyword>
<protein>
    <recommendedName>
        <fullName evidence="3 7">GPN-loop GTPase 3</fullName>
    </recommendedName>
</protein>
<dbReference type="InterPro" id="IPR004130">
    <property type="entry name" value="Gpn"/>
</dbReference>
<evidence type="ECO:0000256" key="1">
    <source>
        <dbReference type="ARBA" id="ARBA00002411"/>
    </source>
</evidence>
<comment type="function">
    <text evidence="7">Small GTPase required for proper nuclear import of RNA polymerase II and III (RNAPII and RNAPIII). May act at an RNAP assembly step prior to nuclear import.</text>
</comment>
<comment type="function">
    <text evidence="1">Small GTPase required for proper localization of RNA polymerase II (RNAPII). May act at an RNAP assembly step prior to nuclear import.</text>
</comment>
<dbReference type="CDD" id="cd17872">
    <property type="entry name" value="GPN3"/>
    <property type="match status" value="1"/>
</dbReference>
<accession>A0AA35X4M5</accession>
<evidence type="ECO:0000256" key="6">
    <source>
        <dbReference type="ARBA" id="ARBA00023134"/>
    </source>
</evidence>
<dbReference type="GO" id="GO:0005525">
    <property type="term" value="F:GTP binding"/>
    <property type="evidence" value="ECO:0007669"/>
    <property type="project" value="UniProtKB-KW"/>
</dbReference>
<evidence type="ECO:0000256" key="2">
    <source>
        <dbReference type="ARBA" id="ARBA00005290"/>
    </source>
</evidence>
<reference evidence="8" key="1">
    <citation type="submission" date="2023-03" db="EMBL/GenBank/DDBJ databases">
        <authorList>
            <person name="Steffen K."/>
            <person name="Cardenas P."/>
        </authorList>
    </citation>
    <scope>NUCLEOTIDE SEQUENCE</scope>
</reference>
<evidence type="ECO:0000313" key="8">
    <source>
        <dbReference type="EMBL" id="CAI8044019.1"/>
    </source>
</evidence>
<dbReference type="InterPro" id="IPR027417">
    <property type="entry name" value="P-loop_NTPase"/>
</dbReference>
<comment type="caution">
    <text evidence="8">The sequence shown here is derived from an EMBL/GenBank/DDBJ whole genome shotgun (WGS) entry which is preliminary data.</text>
</comment>
<dbReference type="GO" id="GO:0003924">
    <property type="term" value="F:GTPase activity"/>
    <property type="evidence" value="ECO:0007669"/>
    <property type="project" value="TreeGrafter"/>
</dbReference>
<evidence type="ECO:0000256" key="4">
    <source>
        <dbReference type="ARBA" id="ARBA00022741"/>
    </source>
</evidence>
<dbReference type="SUPFAM" id="SSF52540">
    <property type="entry name" value="P-loop containing nucleoside triphosphate hydrolases"/>
    <property type="match status" value="1"/>
</dbReference>